<protein>
    <submittedName>
        <fullName evidence="1">HK97 gp10 family phage protein</fullName>
    </submittedName>
</protein>
<proteinExistence type="predicted"/>
<accession>A0A031JRE6</accession>
<name>A0A031JRE6_9SPHN</name>
<dbReference type="RefSeq" id="WP_036528093.1">
    <property type="nucleotide sequence ID" value="NZ_JFYZ01000024.1"/>
</dbReference>
<dbReference type="EMBL" id="JFYZ01000024">
    <property type="protein sequence ID" value="EZP79530.1"/>
    <property type="molecule type" value="Genomic_DNA"/>
</dbReference>
<evidence type="ECO:0000313" key="2">
    <source>
        <dbReference type="Proteomes" id="UP000024329"/>
    </source>
</evidence>
<evidence type="ECO:0000313" key="1">
    <source>
        <dbReference type="EMBL" id="EZP79530.1"/>
    </source>
</evidence>
<dbReference type="PATRIC" id="fig|158500.4.peg.4038"/>
<reference evidence="1 2" key="1">
    <citation type="submission" date="2014-03" db="EMBL/GenBank/DDBJ databases">
        <title>Whole genome sequence of Novosphingobium resinovorum KF1.</title>
        <authorList>
            <person name="Gan H.M."/>
            <person name="Gan H.Y."/>
            <person name="Chew T.H."/>
            <person name="Savka M.A."/>
        </authorList>
    </citation>
    <scope>NUCLEOTIDE SEQUENCE [LARGE SCALE GENOMIC DNA]</scope>
    <source>
        <strain evidence="1 2">KF1</strain>
    </source>
</reference>
<organism evidence="1 2">
    <name type="scientific">Novosphingobium resinovorum</name>
    <dbReference type="NCBI Taxonomy" id="158500"/>
    <lineage>
        <taxon>Bacteria</taxon>
        <taxon>Pseudomonadati</taxon>
        <taxon>Pseudomonadota</taxon>
        <taxon>Alphaproteobacteria</taxon>
        <taxon>Sphingomonadales</taxon>
        <taxon>Sphingomonadaceae</taxon>
        <taxon>Novosphingobium</taxon>
    </lineage>
</organism>
<sequence length="136" mass="14251">MAKLPGGDKALRRLKSLNSRSAVKRVGAAVYAAADIIRVEAALSISEGAVSGKGHVASSPGQPPNYNSGALADGIIVREVGELECDVVATADHSLPLEFGTSKMAERPFMRPAAAKGRPVAERLVARALKDEFRSK</sequence>
<comment type="caution">
    <text evidence="1">The sequence shown here is derived from an EMBL/GenBank/DDBJ whole genome shotgun (WGS) entry which is preliminary data.</text>
</comment>
<gene>
    <name evidence="1" type="ORF">BV97_03967</name>
</gene>
<dbReference type="eggNOG" id="ENOG50314DS">
    <property type="taxonomic scope" value="Bacteria"/>
</dbReference>
<dbReference type="AlphaFoldDB" id="A0A031JRE6"/>
<dbReference type="Proteomes" id="UP000024329">
    <property type="component" value="Unassembled WGS sequence"/>
</dbReference>